<evidence type="ECO:0000313" key="10">
    <source>
        <dbReference type="EMBL" id="GAO48810.1"/>
    </source>
</evidence>
<dbReference type="Gene3D" id="2.60.120.200">
    <property type="match status" value="1"/>
</dbReference>
<evidence type="ECO:0000256" key="3">
    <source>
        <dbReference type="ARBA" id="ARBA00022729"/>
    </source>
</evidence>
<reference evidence="10 11" key="3">
    <citation type="journal article" date="2015" name="Genome Announc.">
        <title>Draft Genome Sequence of the Archiascomycetous Yeast Saitoella complicata.</title>
        <authorList>
            <person name="Yamauchi K."/>
            <person name="Kondo S."/>
            <person name="Hamamoto M."/>
            <person name="Takahashi Y."/>
            <person name="Ogura Y."/>
            <person name="Hayashi T."/>
            <person name="Nishida H."/>
        </authorList>
    </citation>
    <scope>NUCLEOTIDE SEQUENCE [LARGE SCALE GENOMIC DNA]</scope>
    <source>
        <strain evidence="10 11">NRRL Y-17804</strain>
    </source>
</reference>
<feature type="domain" description="L-type lectin-like" evidence="9">
    <location>
        <begin position="24"/>
        <end position="234"/>
    </location>
</feature>
<protein>
    <recommendedName>
        <fullName evidence="9">L-type lectin-like domain-containing protein</fullName>
    </recommendedName>
</protein>
<dbReference type="Pfam" id="PF03388">
    <property type="entry name" value="Lectin_leg-like"/>
    <property type="match status" value="1"/>
</dbReference>
<evidence type="ECO:0000259" key="9">
    <source>
        <dbReference type="PROSITE" id="PS51328"/>
    </source>
</evidence>
<name>A0A0E9NHC4_SAICN</name>
<keyword evidence="4 7" id="KW-1133">Transmembrane helix</keyword>
<dbReference type="SUPFAM" id="SSF49899">
    <property type="entry name" value="Concanavalin A-like lectins/glucanases"/>
    <property type="match status" value="1"/>
</dbReference>
<dbReference type="GO" id="GO:0005537">
    <property type="term" value="F:D-mannose binding"/>
    <property type="evidence" value="ECO:0007669"/>
    <property type="project" value="TreeGrafter"/>
</dbReference>
<dbReference type="InterPro" id="IPR051136">
    <property type="entry name" value="Intracellular_Lectin-GPT"/>
</dbReference>
<reference evidence="10 11" key="1">
    <citation type="journal article" date="2011" name="J. Gen. Appl. Microbiol.">
        <title>Draft genome sequencing of the enigmatic yeast Saitoella complicata.</title>
        <authorList>
            <person name="Nishida H."/>
            <person name="Hamamoto M."/>
            <person name="Sugiyama J."/>
        </authorList>
    </citation>
    <scope>NUCLEOTIDE SEQUENCE [LARGE SCALE GENOMIC DNA]</scope>
    <source>
        <strain evidence="10 11">NRRL Y-17804</strain>
    </source>
</reference>
<dbReference type="CDD" id="cd07308">
    <property type="entry name" value="lectin_leg-like"/>
    <property type="match status" value="1"/>
</dbReference>
<dbReference type="PROSITE" id="PS51328">
    <property type="entry name" value="L_LECTIN_LIKE"/>
    <property type="match status" value="1"/>
</dbReference>
<evidence type="ECO:0000256" key="5">
    <source>
        <dbReference type="ARBA" id="ARBA00023136"/>
    </source>
</evidence>
<feature type="coiled-coil region" evidence="6">
    <location>
        <begin position="277"/>
        <end position="321"/>
    </location>
</feature>
<evidence type="ECO:0000313" key="11">
    <source>
        <dbReference type="Proteomes" id="UP000033140"/>
    </source>
</evidence>
<evidence type="ECO:0000256" key="6">
    <source>
        <dbReference type="SAM" id="Coils"/>
    </source>
</evidence>
<accession>A0A0E9NHC4</accession>
<keyword evidence="6" id="KW-0175">Coiled coil</keyword>
<dbReference type="GO" id="GO:0005789">
    <property type="term" value="C:endoplasmic reticulum membrane"/>
    <property type="evidence" value="ECO:0007669"/>
    <property type="project" value="TreeGrafter"/>
</dbReference>
<dbReference type="EMBL" id="BACD03000017">
    <property type="protein sequence ID" value="GAO48810.1"/>
    <property type="molecule type" value="Genomic_DNA"/>
</dbReference>
<comment type="subcellular location">
    <subcellularLocation>
        <location evidence="1">Membrane</location>
        <topology evidence="1">Single-pass type I membrane protein</topology>
    </subcellularLocation>
</comment>
<feature type="signal peptide" evidence="8">
    <location>
        <begin position="1"/>
        <end position="22"/>
    </location>
</feature>
<dbReference type="OrthoDB" id="10265193at2759"/>
<comment type="caution">
    <text evidence="10">The sequence shown here is derived from an EMBL/GenBank/DDBJ whole genome shotgun (WGS) entry which is preliminary data.</text>
</comment>
<dbReference type="PANTHER" id="PTHR12223">
    <property type="entry name" value="VESICULAR MANNOSE-BINDING LECTIN"/>
    <property type="match status" value="1"/>
</dbReference>
<organism evidence="10 11">
    <name type="scientific">Saitoella complicata (strain BCRC 22490 / CBS 7301 / JCM 7358 / NBRC 10748 / NRRL Y-17804)</name>
    <dbReference type="NCBI Taxonomy" id="698492"/>
    <lineage>
        <taxon>Eukaryota</taxon>
        <taxon>Fungi</taxon>
        <taxon>Dikarya</taxon>
        <taxon>Ascomycota</taxon>
        <taxon>Taphrinomycotina</taxon>
        <taxon>Taphrinomycotina incertae sedis</taxon>
        <taxon>Saitoella</taxon>
    </lineage>
</organism>
<keyword evidence="5 7" id="KW-0472">Membrane</keyword>
<reference evidence="10 11" key="2">
    <citation type="journal article" date="2014" name="J. Gen. Appl. Microbiol.">
        <title>The early diverging ascomycetous budding yeast Saitoella complicata has three histone deacetylases belonging to the Clr6, Hos2, and Rpd3 lineages.</title>
        <authorList>
            <person name="Nishida H."/>
            <person name="Matsumoto T."/>
            <person name="Kondo S."/>
            <person name="Hamamoto M."/>
            <person name="Yoshikawa H."/>
        </authorList>
    </citation>
    <scope>NUCLEOTIDE SEQUENCE [LARGE SCALE GENOMIC DNA]</scope>
    <source>
        <strain evidence="10 11">NRRL Y-17804</strain>
    </source>
</reference>
<evidence type="ECO:0000256" key="4">
    <source>
        <dbReference type="ARBA" id="ARBA00022989"/>
    </source>
</evidence>
<dbReference type="STRING" id="698492.A0A0E9NHC4"/>
<keyword evidence="3 8" id="KW-0732">Signal</keyword>
<evidence type="ECO:0000256" key="2">
    <source>
        <dbReference type="ARBA" id="ARBA00022692"/>
    </source>
</evidence>
<dbReference type="InterPro" id="IPR005052">
    <property type="entry name" value="Lectin_leg"/>
</dbReference>
<gene>
    <name evidence="10" type="ORF">G7K_2979-t1</name>
</gene>
<evidence type="ECO:0000256" key="1">
    <source>
        <dbReference type="ARBA" id="ARBA00004479"/>
    </source>
</evidence>
<dbReference type="RefSeq" id="XP_019024746.1">
    <property type="nucleotide sequence ID" value="XM_019166809.1"/>
</dbReference>
<keyword evidence="11" id="KW-1185">Reference proteome</keyword>
<keyword evidence="2 7" id="KW-0812">Transmembrane</keyword>
<feature type="chain" id="PRO_5002430411" description="L-type lectin-like domain-containing protein" evidence="8">
    <location>
        <begin position="23"/>
        <end position="418"/>
    </location>
</feature>
<sequence length="418" mass="45658">MIMQLSTLIAWAPLLLASLSSAEFTPDTQLSLATPLSDNNVKLNGEWDHFGAISLQTDRLQLTPAKPNQVGAIWNKIKNGHLSWSAEATFRVSGEERGGNNGMAIWYTADRGESGPIFGSKDKWDGLALTFSTGKGGLGFVRGHLNDRSIQYSSLEDPSRQAFGSCAMKYRNTGDMVRVRIVQSDGRLRVETNGNLCFETNQVELPRGNYWGLSASSTDHPDTHELFTFKVIPLAGSDFAAMPAPPGGQEQGHFVPPPVQREAPVDTGATPGLAQQINRLEMQFSSLTRRMDSLQASKSLIDRVDNQLDAITRVVMDLQNKVGQGLGGSDVASRAQTQRVVDEVSRLTARLDSLEKIMREHTSSVLGSLPDTVTTAMMGIPQSAVGWSGLMFIFALQIAVLGGYAWFKRRLDSPKKYL</sequence>
<proteinExistence type="predicted"/>
<evidence type="ECO:0000256" key="7">
    <source>
        <dbReference type="SAM" id="Phobius"/>
    </source>
</evidence>
<evidence type="ECO:0000256" key="8">
    <source>
        <dbReference type="SAM" id="SignalP"/>
    </source>
</evidence>
<dbReference type="GO" id="GO:0006888">
    <property type="term" value="P:endoplasmic reticulum to Golgi vesicle-mediated transport"/>
    <property type="evidence" value="ECO:0007669"/>
    <property type="project" value="TreeGrafter"/>
</dbReference>
<dbReference type="GO" id="GO:0030134">
    <property type="term" value="C:COPII-coated ER to Golgi transport vesicle"/>
    <property type="evidence" value="ECO:0007669"/>
    <property type="project" value="TreeGrafter"/>
</dbReference>
<dbReference type="GO" id="GO:0005793">
    <property type="term" value="C:endoplasmic reticulum-Golgi intermediate compartment"/>
    <property type="evidence" value="ECO:0007669"/>
    <property type="project" value="TreeGrafter"/>
</dbReference>
<dbReference type="InterPro" id="IPR013320">
    <property type="entry name" value="ConA-like_dom_sf"/>
</dbReference>
<dbReference type="Proteomes" id="UP000033140">
    <property type="component" value="Unassembled WGS sequence"/>
</dbReference>
<dbReference type="PANTHER" id="PTHR12223:SF28">
    <property type="entry name" value="LECTIN, MANNOSE BINDING 1 LIKE"/>
    <property type="match status" value="1"/>
</dbReference>
<dbReference type="OMA" id="WYTSERG"/>
<dbReference type="AlphaFoldDB" id="A0A0E9NHC4"/>
<feature type="transmembrane region" description="Helical" evidence="7">
    <location>
        <begin position="384"/>
        <end position="407"/>
    </location>
</feature>
<dbReference type="GO" id="GO:0000139">
    <property type="term" value="C:Golgi membrane"/>
    <property type="evidence" value="ECO:0007669"/>
    <property type="project" value="TreeGrafter"/>
</dbReference>